<dbReference type="AlphaFoldDB" id="A0A402AC56"/>
<comment type="subcellular location">
    <subcellularLocation>
        <location evidence="1">Cell envelope</location>
    </subcellularLocation>
</comment>
<evidence type="ECO:0000256" key="1">
    <source>
        <dbReference type="ARBA" id="ARBA00004196"/>
    </source>
</evidence>
<evidence type="ECO:0000259" key="4">
    <source>
        <dbReference type="Pfam" id="PF13407"/>
    </source>
</evidence>
<dbReference type="Pfam" id="PF13407">
    <property type="entry name" value="Peripla_BP_4"/>
    <property type="match status" value="1"/>
</dbReference>
<dbReference type="OrthoDB" id="9769193at2"/>
<dbReference type="InterPro" id="IPR028082">
    <property type="entry name" value="Peripla_BP_I"/>
</dbReference>
<evidence type="ECO:0000313" key="6">
    <source>
        <dbReference type="Proteomes" id="UP000287188"/>
    </source>
</evidence>
<dbReference type="GO" id="GO:0030246">
    <property type="term" value="F:carbohydrate binding"/>
    <property type="evidence" value="ECO:0007669"/>
    <property type="project" value="TreeGrafter"/>
</dbReference>
<evidence type="ECO:0000256" key="3">
    <source>
        <dbReference type="SAM" id="SignalP"/>
    </source>
</evidence>
<dbReference type="Gene3D" id="3.40.50.2300">
    <property type="match status" value="2"/>
</dbReference>
<dbReference type="PANTHER" id="PTHR30036:SF1">
    <property type="entry name" value="D-XYLOSE-BINDING PERIPLASMIC PROTEIN"/>
    <property type="match status" value="1"/>
</dbReference>
<dbReference type="PANTHER" id="PTHR30036">
    <property type="entry name" value="D-XYLOSE-BINDING PERIPLASMIC PROTEIN"/>
    <property type="match status" value="1"/>
</dbReference>
<feature type="signal peptide" evidence="3">
    <location>
        <begin position="1"/>
        <end position="30"/>
    </location>
</feature>
<proteinExistence type="predicted"/>
<accession>A0A402AC56</accession>
<dbReference type="EMBL" id="BIFS01000001">
    <property type="protein sequence ID" value="GCE16671.1"/>
    <property type="molecule type" value="Genomic_DNA"/>
</dbReference>
<keyword evidence="2 3" id="KW-0732">Signal</keyword>
<comment type="caution">
    <text evidence="5">The sequence shown here is derived from an EMBL/GenBank/DDBJ whole genome shotgun (WGS) entry which is preliminary data.</text>
</comment>
<name>A0A402AC56_9CHLR</name>
<feature type="chain" id="PRO_5019433193" description="Periplasmic binding protein domain-containing protein" evidence="3">
    <location>
        <begin position="31"/>
        <end position="240"/>
    </location>
</feature>
<dbReference type="RefSeq" id="WP_126548522.1">
    <property type="nucleotide sequence ID" value="NZ_BIFS01000001.1"/>
</dbReference>
<reference evidence="6" key="1">
    <citation type="submission" date="2018-12" db="EMBL/GenBank/DDBJ databases">
        <title>Tengunoibacter tsumagoiensis gen. nov., sp. nov., Dictyobacter kobayashii sp. nov., D. alpinus sp. nov., and D. joshuensis sp. nov. and description of Dictyobacteraceae fam. nov. within the order Ktedonobacterales isolated from Tengu-no-mugimeshi.</title>
        <authorList>
            <person name="Wang C.M."/>
            <person name="Zheng Y."/>
            <person name="Sakai Y."/>
            <person name="Toyoda A."/>
            <person name="Minakuchi Y."/>
            <person name="Abe K."/>
            <person name="Yokota A."/>
            <person name="Yabe S."/>
        </authorList>
    </citation>
    <scope>NUCLEOTIDE SEQUENCE [LARGE SCALE GENOMIC DNA]</scope>
    <source>
        <strain evidence="6">Uno11</strain>
    </source>
</reference>
<protein>
    <recommendedName>
        <fullName evidence="4">Periplasmic binding protein domain-containing protein</fullName>
    </recommendedName>
</protein>
<keyword evidence="6" id="KW-1185">Reference proteome</keyword>
<dbReference type="Proteomes" id="UP000287188">
    <property type="component" value="Unassembled WGS sequence"/>
</dbReference>
<feature type="domain" description="Periplasmic binding protein" evidence="4">
    <location>
        <begin position="57"/>
        <end position="205"/>
    </location>
</feature>
<organism evidence="5 6">
    <name type="scientific">Dictyobacter kobayashii</name>
    <dbReference type="NCBI Taxonomy" id="2014872"/>
    <lineage>
        <taxon>Bacteria</taxon>
        <taxon>Bacillati</taxon>
        <taxon>Chloroflexota</taxon>
        <taxon>Ktedonobacteria</taxon>
        <taxon>Ktedonobacterales</taxon>
        <taxon>Dictyobacteraceae</taxon>
        <taxon>Dictyobacter</taxon>
    </lineage>
</organism>
<dbReference type="InterPro" id="IPR050555">
    <property type="entry name" value="Bact_Solute-Bind_Prot2"/>
</dbReference>
<evidence type="ECO:0000256" key="2">
    <source>
        <dbReference type="ARBA" id="ARBA00022729"/>
    </source>
</evidence>
<gene>
    <name evidence="5" type="ORF">KDK_04710</name>
</gene>
<dbReference type="PROSITE" id="PS51257">
    <property type="entry name" value="PROKAR_LIPOPROTEIN"/>
    <property type="match status" value="1"/>
</dbReference>
<sequence length="240" mass="26396">MPKRVSGYQHRHVPAMACLLLLLVILSACGTSTSSNVAGVTTSKLSKASNCKQIGVLLPDTASSDRWQAKDRPLLTAAIAHALPNAKIDVVNAEGNASTQQNQAEQAMTRGDCILVVAPVDSDQASAIVTSARHQNIPVIAYDRLIQNKYLKYYVSFDNMHVGELQGQYIADHFQQYAHNGQLNMVMINGSKTDNNALQFNQGASMCSIRSYRAIKFTKYTTFLFLNGIMIAPVPRWNRH</sequence>
<dbReference type="InterPro" id="IPR025997">
    <property type="entry name" value="SBP_2_dom"/>
</dbReference>
<evidence type="ECO:0000313" key="5">
    <source>
        <dbReference type="EMBL" id="GCE16671.1"/>
    </source>
</evidence>
<dbReference type="SUPFAM" id="SSF53822">
    <property type="entry name" value="Periplasmic binding protein-like I"/>
    <property type="match status" value="1"/>
</dbReference>
<dbReference type="GO" id="GO:0030288">
    <property type="term" value="C:outer membrane-bounded periplasmic space"/>
    <property type="evidence" value="ECO:0007669"/>
    <property type="project" value="TreeGrafter"/>
</dbReference>